<evidence type="ECO:0000313" key="3">
    <source>
        <dbReference type="Proteomes" id="UP001243846"/>
    </source>
</evidence>
<proteinExistence type="predicted"/>
<sequence length="90" mass="9861">MAHRARKLRAGLAQEGGSVTGAIYEAGYGSGSRFYERGAQTLGMTPTRYRSGGKGPRSVLRSDKAALARFWWRKARRASARSRSATIPRC</sequence>
<evidence type="ECO:0000259" key="1">
    <source>
        <dbReference type="PROSITE" id="PS01124"/>
    </source>
</evidence>
<dbReference type="InterPro" id="IPR018060">
    <property type="entry name" value="HTH_AraC"/>
</dbReference>
<evidence type="ECO:0000313" key="2">
    <source>
        <dbReference type="EMBL" id="MDN3711223.1"/>
    </source>
</evidence>
<accession>A0ABT8D349</accession>
<feature type="domain" description="HTH araC/xylS-type" evidence="1">
    <location>
        <begin position="1"/>
        <end position="52"/>
    </location>
</feature>
<keyword evidence="3" id="KW-1185">Reference proteome</keyword>
<comment type="caution">
    <text evidence="2">The sequence shown here is derived from an EMBL/GenBank/DDBJ whole genome shotgun (WGS) entry which is preliminary data.</text>
</comment>
<reference evidence="3" key="1">
    <citation type="journal article" date="2019" name="Int. J. Syst. Evol. Microbiol.">
        <title>The Global Catalogue of Microorganisms (GCM) 10K type strain sequencing project: providing services to taxonomists for standard genome sequencing and annotation.</title>
        <authorList>
            <consortium name="The Broad Institute Genomics Platform"/>
            <consortium name="The Broad Institute Genome Sequencing Center for Infectious Disease"/>
            <person name="Wu L."/>
            <person name="Ma J."/>
        </authorList>
    </citation>
    <scope>NUCLEOTIDE SEQUENCE [LARGE SCALE GENOMIC DNA]</scope>
    <source>
        <strain evidence="3">CECT 8482</strain>
    </source>
</reference>
<gene>
    <name evidence="2" type="ORF">QWZ10_04155</name>
</gene>
<name>A0ABT8D349_9RHOB</name>
<protein>
    <recommendedName>
        <fullName evidence="1">HTH araC/xylS-type domain-containing protein</fullName>
    </recommendedName>
</protein>
<dbReference type="EMBL" id="JAUFRC010000001">
    <property type="protein sequence ID" value="MDN3711223.1"/>
    <property type="molecule type" value="Genomic_DNA"/>
</dbReference>
<organism evidence="2 3">
    <name type="scientific">Paracoccus cavernae</name>
    <dbReference type="NCBI Taxonomy" id="1571207"/>
    <lineage>
        <taxon>Bacteria</taxon>
        <taxon>Pseudomonadati</taxon>
        <taxon>Pseudomonadota</taxon>
        <taxon>Alphaproteobacteria</taxon>
        <taxon>Rhodobacterales</taxon>
        <taxon>Paracoccaceae</taxon>
        <taxon>Paracoccus</taxon>
    </lineage>
</organism>
<dbReference type="Gene3D" id="1.10.10.60">
    <property type="entry name" value="Homeodomain-like"/>
    <property type="match status" value="1"/>
</dbReference>
<dbReference type="PROSITE" id="PS01124">
    <property type="entry name" value="HTH_ARAC_FAMILY_2"/>
    <property type="match status" value="1"/>
</dbReference>
<dbReference type="Proteomes" id="UP001243846">
    <property type="component" value="Unassembled WGS sequence"/>
</dbReference>